<dbReference type="EMBL" id="AC135502">
    <property type="protein sequence ID" value="AAV35810.1"/>
    <property type="molecule type" value="Genomic_DNA"/>
</dbReference>
<feature type="compositionally biased region" description="Acidic residues" evidence="1">
    <location>
        <begin position="378"/>
        <end position="395"/>
    </location>
</feature>
<feature type="compositionally biased region" description="Polar residues" evidence="1">
    <location>
        <begin position="317"/>
        <end position="326"/>
    </location>
</feature>
<dbReference type="InterPro" id="IPR005162">
    <property type="entry name" value="Retrotrans_gag_dom"/>
</dbReference>
<dbReference type="AlphaFoldDB" id="Q10HG7"/>
<feature type="domain" description="Retrotransposon gag" evidence="2">
    <location>
        <begin position="233"/>
        <end position="301"/>
    </location>
</feature>
<accession>Q10HG7</accession>
<organism evidence="3 4">
    <name type="scientific">Oryza sativa subsp. japonica</name>
    <name type="common">Rice</name>
    <dbReference type="NCBI Taxonomy" id="39947"/>
    <lineage>
        <taxon>Eukaryota</taxon>
        <taxon>Viridiplantae</taxon>
        <taxon>Streptophyta</taxon>
        <taxon>Embryophyta</taxon>
        <taxon>Tracheophyta</taxon>
        <taxon>Spermatophyta</taxon>
        <taxon>Magnoliopsida</taxon>
        <taxon>Liliopsida</taxon>
        <taxon>Poales</taxon>
        <taxon>Poaceae</taxon>
        <taxon>BOP clade</taxon>
        <taxon>Oryzoideae</taxon>
        <taxon>Oryzeae</taxon>
        <taxon>Oryzinae</taxon>
        <taxon>Oryza</taxon>
        <taxon>Oryza sativa</taxon>
    </lineage>
</organism>
<evidence type="ECO:0000313" key="4">
    <source>
        <dbReference type="Proteomes" id="UP000000763"/>
    </source>
</evidence>
<dbReference type="CDD" id="cd00303">
    <property type="entry name" value="retropepsin_like"/>
    <property type="match status" value="1"/>
</dbReference>
<dbReference type="InterPro" id="IPR021109">
    <property type="entry name" value="Peptidase_aspartic_dom_sf"/>
</dbReference>
<feature type="region of interest" description="Disordered" evidence="1">
    <location>
        <begin position="309"/>
        <end position="400"/>
    </location>
</feature>
<reference evidence="4" key="2">
    <citation type="journal article" date="2008" name="Nucleic Acids Res.">
        <title>The rice annotation project database (RAP-DB): 2008 update.</title>
        <authorList>
            <consortium name="The rice annotation project (RAP)"/>
        </authorList>
    </citation>
    <scope>GENOME REANNOTATION</scope>
    <source>
        <strain evidence="4">cv. Nipponbare</strain>
    </source>
</reference>
<name>Q10HG7_ORYSJ</name>
<proteinExistence type="predicted"/>
<gene>
    <name evidence="3" type="ORF">OSJNBb0085A04.15</name>
</gene>
<evidence type="ECO:0000313" key="3">
    <source>
        <dbReference type="EMBL" id="AAV35810.1"/>
    </source>
</evidence>
<reference evidence="4" key="1">
    <citation type="journal article" date="2005" name="Nature">
        <title>The map-based sequence of the rice genome.</title>
        <authorList>
            <consortium name="International rice genome sequencing project (IRGSP)"/>
            <person name="Matsumoto T."/>
            <person name="Wu J."/>
            <person name="Kanamori H."/>
            <person name="Katayose Y."/>
            <person name="Fujisawa M."/>
            <person name="Namiki N."/>
            <person name="Mizuno H."/>
            <person name="Yamamoto K."/>
            <person name="Antonio B.A."/>
            <person name="Baba T."/>
            <person name="Sakata K."/>
            <person name="Nagamura Y."/>
            <person name="Aoki H."/>
            <person name="Arikawa K."/>
            <person name="Arita K."/>
            <person name="Bito T."/>
            <person name="Chiden Y."/>
            <person name="Fujitsuka N."/>
            <person name="Fukunaka R."/>
            <person name="Hamada M."/>
            <person name="Harada C."/>
            <person name="Hayashi A."/>
            <person name="Hijishita S."/>
            <person name="Honda M."/>
            <person name="Hosokawa S."/>
            <person name="Ichikawa Y."/>
            <person name="Idonuma A."/>
            <person name="Iijima M."/>
            <person name="Ikeda M."/>
            <person name="Ikeno M."/>
            <person name="Ito K."/>
            <person name="Ito S."/>
            <person name="Ito T."/>
            <person name="Ito Y."/>
            <person name="Ito Y."/>
            <person name="Iwabuchi A."/>
            <person name="Kamiya K."/>
            <person name="Karasawa W."/>
            <person name="Kurita K."/>
            <person name="Katagiri S."/>
            <person name="Kikuta A."/>
            <person name="Kobayashi H."/>
            <person name="Kobayashi N."/>
            <person name="Machita K."/>
            <person name="Maehara T."/>
            <person name="Masukawa M."/>
            <person name="Mizubayashi T."/>
            <person name="Mukai Y."/>
            <person name="Nagasaki H."/>
            <person name="Nagata Y."/>
            <person name="Naito S."/>
            <person name="Nakashima M."/>
            <person name="Nakama Y."/>
            <person name="Nakamichi Y."/>
            <person name="Nakamura M."/>
            <person name="Meguro A."/>
            <person name="Negishi M."/>
            <person name="Ohta I."/>
            <person name="Ohta T."/>
            <person name="Okamoto M."/>
            <person name="Ono N."/>
            <person name="Saji S."/>
            <person name="Sakaguchi M."/>
            <person name="Sakai K."/>
            <person name="Shibata M."/>
            <person name="Shimokawa T."/>
            <person name="Song J."/>
            <person name="Takazaki Y."/>
            <person name="Terasawa K."/>
            <person name="Tsugane M."/>
            <person name="Tsuji K."/>
            <person name="Ueda S."/>
            <person name="Waki K."/>
            <person name="Yamagata H."/>
            <person name="Yamamoto M."/>
            <person name="Yamamoto S."/>
            <person name="Yamane H."/>
            <person name="Yoshiki S."/>
            <person name="Yoshihara R."/>
            <person name="Yukawa K."/>
            <person name="Zhong H."/>
            <person name="Yano M."/>
            <person name="Yuan Q."/>
            <person name="Ouyang S."/>
            <person name="Liu J."/>
            <person name="Jones K.M."/>
            <person name="Gansberger K."/>
            <person name="Moffat K."/>
            <person name="Hill J."/>
            <person name="Bera J."/>
            <person name="Fadrosh D."/>
            <person name="Jin S."/>
            <person name="Johri S."/>
            <person name="Kim M."/>
            <person name="Overton L."/>
            <person name="Reardon M."/>
            <person name="Tsitrin T."/>
            <person name="Vuong H."/>
            <person name="Weaver B."/>
            <person name="Ciecko A."/>
            <person name="Tallon L."/>
            <person name="Jackson J."/>
            <person name="Pai G."/>
            <person name="Aken S.V."/>
            <person name="Utterback T."/>
            <person name="Reidmuller S."/>
            <person name="Feldblyum T."/>
            <person name="Hsiao J."/>
            <person name="Zismann V."/>
            <person name="Iobst S."/>
            <person name="de Vazeille A.R."/>
            <person name="Buell C.R."/>
            <person name="Ying K."/>
            <person name="Li Y."/>
            <person name="Lu T."/>
            <person name="Huang Y."/>
            <person name="Zhao Q."/>
            <person name="Feng Q."/>
            <person name="Zhang L."/>
            <person name="Zhu J."/>
            <person name="Weng Q."/>
            <person name="Mu J."/>
            <person name="Lu Y."/>
            <person name="Fan D."/>
            <person name="Liu Y."/>
            <person name="Guan J."/>
            <person name="Zhang Y."/>
            <person name="Yu S."/>
            <person name="Liu X."/>
            <person name="Zhang Y."/>
            <person name="Hong G."/>
            <person name="Han B."/>
            <person name="Choisne N."/>
            <person name="Demange N."/>
            <person name="Orjeda G."/>
            <person name="Samain S."/>
            <person name="Cattolico L."/>
            <person name="Pelletier E."/>
            <person name="Couloux A."/>
            <person name="Segurens B."/>
            <person name="Wincker P."/>
            <person name="D'Hont A."/>
            <person name="Scarpelli C."/>
            <person name="Weissenbach J."/>
            <person name="Salanoubat M."/>
            <person name="Quetier F."/>
            <person name="Yu Y."/>
            <person name="Kim H.R."/>
            <person name="Rambo T."/>
            <person name="Currie J."/>
            <person name="Collura K."/>
            <person name="Luo M."/>
            <person name="Yang T."/>
            <person name="Ammiraju J.S.S."/>
            <person name="Engler F."/>
            <person name="Soderlund C."/>
            <person name="Wing R.A."/>
            <person name="Palmer L.E."/>
            <person name="de la Bastide M."/>
            <person name="Spiegel L."/>
            <person name="Nascimento L."/>
            <person name="Zutavern T."/>
            <person name="O'Shaughnessy A."/>
            <person name="Dike S."/>
            <person name="Dedhia N."/>
            <person name="Preston R."/>
            <person name="Balija V."/>
            <person name="McCombie W.R."/>
            <person name="Chow T."/>
            <person name="Chen H."/>
            <person name="Chung M."/>
            <person name="Chen C."/>
            <person name="Shaw J."/>
            <person name="Wu H."/>
            <person name="Hsiao K."/>
            <person name="Chao Y."/>
            <person name="Chu M."/>
            <person name="Cheng C."/>
            <person name="Hour A."/>
            <person name="Lee P."/>
            <person name="Lin S."/>
            <person name="Lin Y."/>
            <person name="Liou J."/>
            <person name="Liu S."/>
            <person name="Hsing Y."/>
            <person name="Raghuvanshi S."/>
            <person name="Mohanty A."/>
            <person name="Bharti A.K."/>
            <person name="Gaur A."/>
            <person name="Gupta V."/>
            <person name="Kumar D."/>
            <person name="Ravi V."/>
            <person name="Vij S."/>
            <person name="Kapur A."/>
            <person name="Khurana P."/>
            <person name="Khurana P."/>
            <person name="Khurana J.P."/>
            <person name="Tyagi A.K."/>
            <person name="Gaikwad K."/>
            <person name="Singh A."/>
            <person name="Dalal V."/>
            <person name="Srivastava S."/>
            <person name="Dixit A."/>
            <person name="Pal A.K."/>
            <person name="Ghazi I.A."/>
            <person name="Yadav M."/>
            <person name="Pandit A."/>
            <person name="Bhargava A."/>
            <person name="Sureshbabu K."/>
            <person name="Batra K."/>
            <person name="Sharma T.R."/>
            <person name="Mohapatra T."/>
            <person name="Singh N.K."/>
            <person name="Messing J."/>
            <person name="Nelson A.B."/>
            <person name="Fuks G."/>
            <person name="Kavchok S."/>
            <person name="Keizer G."/>
            <person name="Linton E."/>
            <person name="Llaca V."/>
            <person name="Song R."/>
            <person name="Tanyolac B."/>
            <person name="Young S."/>
            <person name="Ho-Il K."/>
            <person name="Hahn J.H."/>
            <person name="Sangsakoo G."/>
            <person name="Vanavichit A."/>
            <person name="de Mattos Luiz.A.T."/>
            <person name="Zimmer P.D."/>
            <person name="Malone G."/>
            <person name="Dellagostin O."/>
            <person name="de Oliveira A.C."/>
            <person name="Bevan M."/>
            <person name="Bancroft I."/>
            <person name="Minx P."/>
            <person name="Cordum H."/>
            <person name="Wilson R."/>
            <person name="Cheng Z."/>
            <person name="Jin W."/>
            <person name="Jiang J."/>
            <person name="Leong S.A."/>
            <person name="Iwama H."/>
            <person name="Gojobori T."/>
            <person name="Itoh T."/>
            <person name="Niimura Y."/>
            <person name="Fujii Y."/>
            <person name="Habara T."/>
            <person name="Sakai H."/>
            <person name="Sato Y."/>
            <person name="Wilson G."/>
            <person name="Kumar K."/>
            <person name="McCouch S."/>
            <person name="Juretic N."/>
            <person name="Hoen D."/>
            <person name="Wright S."/>
            <person name="Bruskiewich R."/>
            <person name="Bureau T."/>
            <person name="Miyao A."/>
            <person name="Hirochika H."/>
            <person name="Nishikawa T."/>
            <person name="Kadowaki K."/>
            <person name="Sugiura M."/>
            <person name="Burr B."/>
            <person name="Sasaki T."/>
        </authorList>
    </citation>
    <scope>NUCLEOTIDE SEQUENCE [LARGE SCALE GENOMIC DNA]</scope>
    <source>
        <strain evidence="4">cv. Nipponbare</strain>
    </source>
</reference>
<protein>
    <submittedName>
        <fullName evidence="3">Retrotransposon protein, putative, Ty3-gypsy sub-class</fullName>
    </submittedName>
</protein>
<dbReference type="Proteomes" id="UP000000763">
    <property type="component" value="Chromosome 3"/>
</dbReference>
<dbReference type="PANTHER" id="PTHR35046:SF9">
    <property type="entry name" value="RNA-DIRECTED DNA POLYMERASE"/>
    <property type="match status" value="1"/>
</dbReference>
<sequence length="651" mass="73097">MEGTRRHLEKDLEPWRIIGDVQVKVEAQTKSTSGAIRSPGPVCTKTGAQVAYVLGLGRSLYGWKAKKIKFPMVLVPRNKGEKSPQDFADCVSQEQLRTLQQNTQKDITEAVAKSVQDTFTKIGFLNHMERLDKRISTLTDRVAALETPSNEEVTRCMIPMAILTHRLQGKHGYDVAYAQTTQVWVALATNKVKFKIPSFSGYYDAEKYLDWEMTVEQKFNAHLVPEQYRVRQASSEFKDFAIMWWARLSDEGVLPTTWEELKVAMHDRFVPPSYHRDLRKKLMRLEQGDKSVQDYYLFRFAMLAEKELQGREHQGKSKASTYTPHTMPSAGLPKAVSFRASSQPVGKQPAASGASAAPKPSPPPRPAESEDGYITTSDVEEEEGEEEEVEDEDGEVFGRDDTTDYRTIIVQRVLSAQVQQHDRLQCHNLFEIFFVINNRRARVIIDGGSCNNLVSSDLVKKLGLTTRTHPHPYHIQWLNDSGRAKVTQVCRVSFSIGSYADSVDCDVVSMQACSLLLGRLWEHDNDATHHGRSNKYTFVHNGKKITLLPLTPAEIVEADKERAASLKLDESENQQVAKSVFPPKKDKLSPSSKAEGIKLKGGVMLATKCDIAEISDDDMCYFLICKQALVSLDDIASSIPFGRSGTLVHII</sequence>
<dbReference type="PANTHER" id="PTHR35046">
    <property type="entry name" value="ZINC KNUCKLE (CCHC-TYPE) FAMILY PROTEIN"/>
    <property type="match status" value="1"/>
</dbReference>
<dbReference type="Gene3D" id="2.40.70.10">
    <property type="entry name" value="Acid Proteases"/>
    <property type="match status" value="1"/>
</dbReference>
<evidence type="ECO:0000256" key="1">
    <source>
        <dbReference type="SAM" id="MobiDB-lite"/>
    </source>
</evidence>
<evidence type="ECO:0000259" key="2">
    <source>
        <dbReference type="Pfam" id="PF03732"/>
    </source>
</evidence>
<dbReference type="Pfam" id="PF03732">
    <property type="entry name" value="Retrotrans_gag"/>
    <property type="match status" value="1"/>
</dbReference>
<feature type="compositionally biased region" description="Low complexity" evidence="1">
    <location>
        <begin position="349"/>
        <end position="358"/>
    </location>
</feature>